<evidence type="ECO:0000256" key="2">
    <source>
        <dbReference type="RuleBase" id="RU004429"/>
    </source>
</evidence>
<gene>
    <name evidence="3" type="ORF">C5749_13325</name>
</gene>
<comment type="subcellular location">
    <subcellularLocation>
        <location evidence="2">Cell membrane</location>
        <topology evidence="2">Multi-pass membrane protein</topology>
    </subcellularLocation>
</comment>
<dbReference type="EMBL" id="PVBS01000002">
    <property type="protein sequence ID" value="PRD54435.1"/>
    <property type="molecule type" value="Genomic_DNA"/>
</dbReference>
<evidence type="ECO:0000256" key="1">
    <source>
        <dbReference type="ARBA" id="ARBA00005698"/>
    </source>
</evidence>
<name>A0A2S9JMP5_9SPHI</name>
<dbReference type="PANTHER" id="PTHR33269">
    <property type="entry name" value="NADH-UBIQUINONE OXIDOREDUCTASE CHAIN 6"/>
    <property type="match status" value="1"/>
</dbReference>
<organism evidence="3 4">
    <name type="scientific">Sphingobacterium gobiense</name>
    <dbReference type="NCBI Taxonomy" id="1382456"/>
    <lineage>
        <taxon>Bacteria</taxon>
        <taxon>Pseudomonadati</taxon>
        <taxon>Bacteroidota</taxon>
        <taxon>Sphingobacteriia</taxon>
        <taxon>Sphingobacteriales</taxon>
        <taxon>Sphingobacteriaceae</taxon>
        <taxon>Sphingobacterium</taxon>
    </lineage>
</organism>
<keyword evidence="2" id="KW-0812">Transmembrane</keyword>
<keyword evidence="2" id="KW-0472">Membrane</keyword>
<keyword evidence="4" id="KW-1185">Reference proteome</keyword>
<reference evidence="3 4" key="1">
    <citation type="submission" date="2018-02" db="EMBL/GenBank/DDBJ databases">
        <title>The draft genome of Sphingobacterium gobiense H7.</title>
        <authorList>
            <person name="Li L."/>
            <person name="Liu L."/>
            <person name="Zhang X."/>
            <person name="Wang T."/>
            <person name="Liang L."/>
        </authorList>
    </citation>
    <scope>NUCLEOTIDE SEQUENCE [LARGE SCALE GENOMIC DNA]</scope>
    <source>
        <strain evidence="3 4">ACCC 05757</strain>
    </source>
</reference>
<dbReference type="Gene3D" id="1.20.120.1200">
    <property type="entry name" value="NADH-ubiquinone/plastoquinone oxidoreductase chain 6, subunit NuoJ"/>
    <property type="match status" value="1"/>
</dbReference>
<comment type="similarity">
    <text evidence="1 2">Belongs to the complex I subunit 6 family.</text>
</comment>
<dbReference type="EC" id="7.1.1.-" evidence="2"/>
<feature type="transmembrane region" description="Helical" evidence="2">
    <location>
        <begin position="154"/>
        <end position="175"/>
    </location>
</feature>
<comment type="catalytic activity">
    <reaction evidence="2">
        <text>a quinone + NADH + 5 H(+)(in) = a quinol + NAD(+) + 4 H(+)(out)</text>
        <dbReference type="Rhea" id="RHEA:57888"/>
        <dbReference type="ChEBI" id="CHEBI:15378"/>
        <dbReference type="ChEBI" id="CHEBI:24646"/>
        <dbReference type="ChEBI" id="CHEBI:57540"/>
        <dbReference type="ChEBI" id="CHEBI:57945"/>
        <dbReference type="ChEBI" id="CHEBI:132124"/>
    </reaction>
</comment>
<feature type="transmembrane region" description="Helical" evidence="2">
    <location>
        <begin position="98"/>
        <end position="116"/>
    </location>
</feature>
<dbReference type="PANTHER" id="PTHR33269:SF17">
    <property type="entry name" value="NADH-UBIQUINONE OXIDOREDUCTASE CHAIN 6"/>
    <property type="match status" value="1"/>
</dbReference>
<accession>A0A2S9JMP5</accession>
<dbReference type="AlphaFoldDB" id="A0A2S9JMP5"/>
<dbReference type="Pfam" id="PF00499">
    <property type="entry name" value="Oxidored_q3"/>
    <property type="match status" value="1"/>
</dbReference>
<keyword evidence="2" id="KW-0520">NAD</keyword>
<dbReference type="OrthoDB" id="981464at2"/>
<comment type="function">
    <text evidence="2">NDH-1 shuttles electrons from NADH, via FMN and iron-sulfur (Fe-S) centers, to quinones in the respiratory chain. Couples the redox reaction to proton translocation (for every two electrons transferred, four hydrogen ions are translocated across the cytoplasmic membrane), and thus conserves the redox energy in a proton gradient.</text>
</comment>
<dbReference type="InterPro" id="IPR001457">
    <property type="entry name" value="NADH_UbQ/plastoQ_OxRdtase_su6"/>
</dbReference>
<sequence>MTIESLLFYAFACMAIVSALLLVNIRNTARALFLLFIVLFAMAGLYLFALADFIAITQILVYVGGVLILLIFAFMLSNKELLNDLQSTSKHFISLPNWQALVLAFAFLGVMVYSYISWSQHMPQWIAQSEAKGSIILPTDNNIKALGFKFMTQYVLPFEIISVFLMMALIGAAHVSRKEDDI</sequence>
<dbReference type="GO" id="GO:0048038">
    <property type="term" value="F:quinone binding"/>
    <property type="evidence" value="ECO:0007669"/>
    <property type="project" value="UniProtKB-UniRule"/>
</dbReference>
<keyword evidence="2" id="KW-0874">Quinone</keyword>
<keyword evidence="2" id="KW-1133">Transmembrane helix</keyword>
<feature type="transmembrane region" description="Helical" evidence="2">
    <location>
        <begin position="6"/>
        <end position="25"/>
    </location>
</feature>
<evidence type="ECO:0000313" key="3">
    <source>
        <dbReference type="EMBL" id="PRD54435.1"/>
    </source>
</evidence>
<keyword evidence="2" id="KW-1003">Cell membrane</keyword>
<dbReference type="Proteomes" id="UP000238642">
    <property type="component" value="Unassembled WGS sequence"/>
</dbReference>
<dbReference type="InterPro" id="IPR042106">
    <property type="entry name" value="Nuo/plastoQ_OxRdtase_6_NuoJ"/>
</dbReference>
<comment type="caution">
    <text evidence="3">The sequence shown here is derived from an EMBL/GenBank/DDBJ whole genome shotgun (WGS) entry which is preliminary data.</text>
</comment>
<evidence type="ECO:0000313" key="4">
    <source>
        <dbReference type="Proteomes" id="UP000238642"/>
    </source>
</evidence>
<protein>
    <recommendedName>
        <fullName evidence="2">NADH-quinone oxidoreductase subunit J</fullName>
        <ecNumber evidence="2">7.1.1.-</ecNumber>
    </recommendedName>
</protein>
<dbReference type="GO" id="GO:0008137">
    <property type="term" value="F:NADH dehydrogenase (ubiquinone) activity"/>
    <property type="evidence" value="ECO:0007669"/>
    <property type="project" value="UniProtKB-UniRule"/>
</dbReference>
<dbReference type="RefSeq" id="WP_105726651.1">
    <property type="nucleotide sequence ID" value="NZ_PVBS01000002.1"/>
</dbReference>
<feature type="transmembrane region" description="Helical" evidence="2">
    <location>
        <begin position="55"/>
        <end position="77"/>
    </location>
</feature>
<proteinExistence type="inferred from homology"/>
<dbReference type="GO" id="GO:0005886">
    <property type="term" value="C:plasma membrane"/>
    <property type="evidence" value="ECO:0007669"/>
    <property type="project" value="UniProtKB-SubCell"/>
</dbReference>
<feature type="transmembrane region" description="Helical" evidence="2">
    <location>
        <begin position="32"/>
        <end position="49"/>
    </location>
</feature>